<keyword evidence="3" id="KW-1185">Reference proteome</keyword>
<dbReference type="Proteomes" id="UP000332933">
    <property type="component" value="Unassembled WGS sequence"/>
</dbReference>
<protein>
    <submittedName>
        <fullName evidence="2">Aste57867_13023 protein</fullName>
    </submittedName>
</protein>
<proteinExistence type="predicted"/>
<dbReference type="EMBL" id="CAADRA010005439">
    <property type="protein sequence ID" value="VFT89868.1"/>
    <property type="molecule type" value="Genomic_DNA"/>
</dbReference>
<reference evidence="2 3" key="1">
    <citation type="submission" date="2019-03" db="EMBL/GenBank/DDBJ databases">
        <authorList>
            <person name="Gaulin E."/>
            <person name="Dumas B."/>
        </authorList>
    </citation>
    <scope>NUCLEOTIDE SEQUENCE [LARGE SCALE GENOMIC DNA]</scope>
    <source>
        <strain evidence="2">CBS 568.67</strain>
    </source>
</reference>
<name>A0A485KX43_9STRA</name>
<evidence type="ECO:0000313" key="2">
    <source>
        <dbReference type="EMBL" id="VFT89868.1"/>
    </source>
</evidence>
<evidence type="ECO:0000313" key="3">
    <source>
        <dbReference type="Proteomes" id="UP000332933"/>
    </source>
</evidence>
<dbReference type="EMBL" id="VJMH01005418">
    <property type="protein sequence ID" value="KAF0696214.1"/>
    <property type="molecule type" value="Genomic_DNA"/>
</dbReference>
<sequence>MARPHPLAEFKVQLVHKIDNKLIALRKRISLVVLPGALTLSHQTTLRPHEVSHKGQLLKIYFEGCRETMIRFSTGDELRQCVGFIHEAFPDLRFEMSRPCPQPHSATSAPTTMDHLARAYMQDDTFRASVHRIHCWLDSQPNTCKDNTYL</sequence>
<reference evidence="1" key="2">
    <citation type="submission" date="2019-06" db="EMBL/GenBank/DDBJ databases">
        <title>Genomics analysis of Aphanomyces spp. identifies a new class of oomycete effector associated with host adaptation.</title>
        <authorList>
            <person name="Gaulin E."/>
        </authorList>
    </citation>
    <scope>NUCLEOTIDE SEQUENCE</scope>
    <source>
        <strain evidence="1">CBS 578.67</strain>
    </source>
</reference>
<organism evidence="2 3">
    <name type="scientific">Aphanomyces stellatus</name>
    <dbReference type="NCBI Taxonomy" id="120398"/>
    <lineage>
        <taxon>Eukaryota</taxon>
        <taxon>Sar</taxon>
        <taxon>Stramenopiles</taxon>
        <taxon>Oomycota</taxon>
        <taxon>Saprolegniomycetes</taxon>
        <taxon>Saprolegniales</taxon>
        <taxon>Verrucalvaceae</taxon>
        <taxon>Aphanomyces</taxon>
    </lineage>
</organism>
<evidence type="ECO:0000313" key="1">
    <source>
        <dbReference type="EMBL" id="KAF0696214.1"/>
    </source>
</evidence>
<accession>A0A485KX43</accession>
<dbReference type="OrthoDB" id="10537215at2759"/>
<dbReference type="AlphaFoldDB" id="A0A485KX43"/>
<gene>
    <name evidence="2" type="primary">Aste57867_13023</name>
    <name evidence="1" type="ORF">As57867_012975</name>
    <name evidence="2" type="ORF">ASTE57867_13023</name>
</gene>